<dbReference type="EMBL" id="JAKWFO010000007">
    <property type="protein sequence ID" value="KAI9634359.1"/>
    <property type="molecule type" value="Genomic_DNA"/>
</dbReference>
<dbReference type="Pfam" id="PF00743">
    <property type="entry name" value="FMO-like"/>
    <property type="match status" value="1"/>
</dbReference>
<dbReference type="GO" id="GO:0050661">
    <property type="term" value="F:NADP binding"/>
    <property type="evidence" value="ECO:0007669"/>
    <property type="project" value="InterPro"/>
</dbReference>
<dbReference type="GeneID" id="77729028"/>
<keyword evidence="4" id="KW-0521">NADP</keyword>
<keyword evidence="2" id="KW-0285">Flavoprotein</keyword>
<dbReference type="PANTHER" id="PTHR23023">
    <property type="entry name" value="DIMETHYLANILINE MONOOXYGENASE"/>
    <property type="match status" value="1"/>
</dbReference>
<keyword evidence="6" id="KW-1133">Transmembrane helix</keyword>
<dbReference type="PRINTS" id="PR00370">
    <property type="entry name" value="FMOXYGENASE"/>
</dbReference>
<protein>
    <recommendedName>
        <fullName evidence="9">Dimethylaniline monooxygenase</fullName>
    </recommendedName>
</protein>
<name>A0AA38H8J8_9TREE</name>
<evidence type="ECO:0000256" key="1">
    <source>
        <dbReference type="ARBA" id="ARBA00009183"/>
    </source>
</evidence>
<evidence type="ECO:0000256" key="3">
    <source>
        <dbReference type="ARBA" id="ARBA00022827"/>
    </source>
</evidence>
<evidence type="ECO:0000313" key="7">
    <source>
        <dbReference type="EMBL" id="KAI9634359.1"/>
    </source>
</evidence>
<evidence type="ECO:0000256" key="4">
    <source>
        <dbReference type="ARBA" id="ARBA00022857"/>
    </source>
</evidence>
<dbReference type="InterPro" id="IPR050346">
    <property type="entry name" value="FMO-like"/>
</dbReference>
<feature type="transmembrane region" description="Helical" evidence="6">
    <location>
        <begin position="565"/>
        <end position="583"/>
    </location>
</feature>
<organism evidence="7 8">
    <name type="scientific">Dioszegia hungarica</name>
    <dbReference type="NCBI Taxonomy" id="4972"/>
    <lineage>
        <taxon>Eukaryota</taxon>
        <taxon>Fungi</taxon>
        <taxon>Dikarya</taxon>
        <taxon>Basidiomycota</taxon>
        <taxon>Agaricomycotina</taxon>
        <taxon>Tremellomycetes</taxon>
        <taxon>Tremellales</taxon>
        <taxon>Bulleribasidiaceae</taxon>
        <taxon>Dioszegia</taxon>
    </lineage>
</organism>
<dbReference type="InterPro" id="IPR020946">
    <property type="entry name" value="Flavin_mOase-like"/>
</dbReference>
<comment type="caution">
    <text evidence="7">The sequence shown here is derived from an EMBL/GenBank/DDBJ whole genome shotgun (WGS) entry which is preliminary data.</text>
</comment>
<evidence type="ECO:0000256" key="6">
    <source>
        <dbReference type="SAM" id="Phobius"/>
    </source>
</evidence>
<keyword evidence="8" id="KW-1185">Reference proteome</keyword>
<dbReference type="Gene3D" id="3.50.50.60">
    <property type="entry name" value="FAD/NAD(P)-binding domain"/>
    <property type="match status" value="1"/>
</dbReference>
<evidence type="ECO:0008006" key="9">
    <source>
        <dbReference type="Google" id="ProtNLM"/>
    </source>
</evidence>
<accession>A0AA38H8J8</accession>
<reference evidence="7" key="1">
    <citation type="journal article" date="2022" name="G3 (Bethesda)">
        <title>High quality genome of the basidiomycete yeast Dioszegia hungarica PDD-24b-2 isolated from cloud water.</title>
        <authorList>
            <person name="Jarrige D."/>
            <person name="Haridas S."/>
            <person name="Bleykasten-Grosshans C."/>
            <person name="Joly M."/>
            <person name="Nadalig T."/>
            <person name="Sancelme M."/>
            <person name="Vuilleumier S."/>
            <person name="Grigoriev I.V."/>
            <person name="Amato P."/>
            <person name="Bringel F."/>
        </authorList>
    </citation>
    <scope>NUCLEOTIDE SEQUENCE</scope>
    <source>
        <strain evidence="7">PDD-24b-2</strain>
    </source>
</reference>
<dbReference type="PIRSF" id="PIRSF000332">
    <property type="entry name" value="FMO"/>
    <property type="match status" value="1"/>
</dbReference>
<dbReference type="Proteomes" id="UP001164286">
    <property type="component" value="Unassembled WGS sequence"/>
</dbReference>
<comment type="similarity">
    <text evidence="1">Belongs to the FMO family.</text>
</comment>
<dbReference type="SUPFAM" id="SSF51905">
    <property type="entry name" value="FAD/NAD(P)-binding domain"/>
    <property type="match status" value="2"/>
</dbReference>
<sequence length="608" mass="67903">MQSKPFPTHTSTLVIGGGPAGIVSLKYVQEYGRKFGLQGDGDGEDSVLVEMEAEIGGTFKYRAYQNAELVSSKQLTCFSDFRYPLDAPDHPSLPNFVQHLNDYATHFSLWPNIHCRTKVVHLDRIGAKENSGGYLHRATLRRVDGEGKETGESFTIIARRVVITTGLHVEPNIPLIPGLNSEPTPNSPEWIHSSSYKSHDQLRGKEVLVLGAGETGMDVAYESVISPAKKVSMGVRGGFLSFPKVLNNFRVLGSTFDGNLPIDGLITNLFETAYVHPWVAASHLRWFVSDFVIRRVLWVLTGTQAGCNQWAGELPPERQGRAYVFLNKSAKAMQFINRPYRKMSRLHQLLAHYIDPPVPEGVTDPTIHMVPFPSKFDSEGRAVFPRPPKHREKETGWKEECKPDLVVLCTGYKQDFKWLGEGYPSGPESVDVRGVCSSKDTSVGFIGFLRPGVGAIPPMAEMQIQLFLALTANRVPIPSSPETYHLLHASTGRIQYGVDYSTYQAQLARDIGSAPTLRELWREHGWFVVFIYCFGAAFPTFYRLTGPYRSASAPKIVRTELWDTIKRRGVIGNIFMGVIPMAFYALVNLTAYLLEMVWILAAPLFGYR</sequence>
<evidence type="ECO:0000256" key="5">
    <source>
        <dbReference type="ARBA" id="ARBA00023002"/>
    </source>
</evidence>
<keyword evidence="3" id="KW-0274">FAD</keyword>
<dbReference type="RefSeq" id="XP_052944136.1">
    <property type="nucleotide sequence ID" value="XM_053089823.1"/>
</dbReference>
<keyword evidence="5" id="KW-0560">Oxidoreductase</keyword>
<dbReference type="GO" id="GO:0004499">
    <property type="term" value="F:N,N-dimethylaniline monooxygenase activity"/>
    <property type="evidence" value="ECO:0007669"/>
    <property type="project" value="InterPro"/>
</dbReference>
<evidence type="ECO:0000256" key="2">
    <source>
        <dbReference type="ARBA" id="ARBA00022630"/>
    </source>
</evidence>
<feature type="transmembrane region" description="Helical" evidence="6">
    <location>
        <begin position="525"/>
        <end position="544"/>
    </location>
</feature>
<dbReference type="InterPro" id="IPR000960">
    <property type="entry name" value="Flavin_mOase"/>
</dbReference>
<gene>
    <name evidence="7" type="ORF">MKK02DRAFT_37890</name>
</gene>
<dbReference type="InterPro" id="IPR036188">
    <property type="entry name" value="FAD/NAD-bd_sf"/>
</dbReference>
<dbReference type="GO" id="GO:0050660">
    <property type="term" value="F:flavin adenine dinucleotide binding"/>
    <property type="evidence" value="ECO:0007669"/>
    <property type="project" value="InterPro"/>
</dbReference>
<proteinExistence type="inferred from homology"/>
<keyword evidence="6" id="KW-0812">Transmembrane</keyword>
<keyword evidence="6" id="KW-0472">Membrane</keyword>
<evidence type="ECO:0000313" key="8">
    <source>
        <dbReference type="Proteomes" id="UP001164286"/>
    </source>
</evidence>
<dbReference type="AlphaFoldDB" id="A0AA38H8J8"/>